<dbReference type="GO" id="GO:0003993">
    <property type="term" value="F:acid phosphatase activity"/>
    <property type="evidence" value="ECO:0007669"/>
    <property type="project" value="UniProtKB-EC"/>
</dbReference>
<dbReference type="InterPro" id="IPR029033">
    <property type="entry name" value="His_PPase_superfam"/>
</dbReference>
<comment type="catalytic activity">
    <reaction evidence="1">
        <text>a phosphate monoester + H2O = an alcohol + phosphate</text>
        <dbReference type="Rhea" id="RHEA:15017"/>
        <dbReference type="ChEBI" id="CHEBI:15377"/>
        <dbReference type="ChEBI" id="CHEBI:30879"/>
        <dbReference type="ChEBI" id="CHEBI:43474"/>
        <dbReference type="ChEBI" id="CHEBI:67140"/>
        <dbReference type="EC" id="3.1.3.2"/>
    </reaction>
</comment>
<dbReference type="EMBL" id="HBUE01203300">
    <property type="protein sequence ID" value="CAG6530826.1"/>
    <property type="molecule type" value="Transcribed_RNA"/>
</dbReference>
<evidence type="ECO:0000256" key="1">
    <source>
        <dbReference type="ARBA" id="ARBA00000032"/>
    </source>
</evidence>
<dbReference type="PANTHER" id="PTHR11567:SF19">
    <property type="entry name" value="GH19849P"/>
    <property type="match status" value="1"/>
</dbReference>
<keyword evidence="3" id="KW-0732">Signal</keyword>
<comment type="similarity">
    <text evidence="2">Belongs to the histidine acid phosphatase family.</text>
</comment>
<dbReference type="PROSITE" id="PS00616">
    <property type="entry name" value="HIS_ACID_PHOSPHAT_1"/>
    <property type="match status" value="1"/>
</dbReference>
<sequence>MNLAVLFSIVIVLFETRPTNSQLQMVLALFRHGVRSPIVTFPTDPHANYPWVGGMESLQPKGLVQLYELGQSMRARYKFLFPDHVANRKQKIYAVSSASQRCIDSAQSFLAGFLQTTTGINGSVVPKQPVPLHIIPGDQDAVRI</sequence>
<feature type="signal peptide" evidence="3">
    <location>
        <begin position="1"/>
        <end position="21"/>
    </location>
</feature>
<dbReference type="AlphaFoldDB" id="A0A8D8K5E8"/>
<organism evidence="4">
    <name type="scientific">Culex pipiens</name>
    <name type="common">House mosquito</name>
    <dbReference type="NCBI Taxonomy" id="7175"/>
    <lineage>
        <taxon>Eukaryota</taxon>
        <taxon>Metazoa</taxon>
        <taxon>Ecdysozoa</taxon>
        <taxon>Arthropoda</taxon>
        <taxon>Hexapoda</taxon>
        <taxon>Insecta</taxon>
        <taxon>Pterygota</taxon>
        <taxon>Neoptera</taxon>
        <taxon>Endopterygota</taxon>
        <taxon>Diptera</taxon>
        <taxon>Nematocera</taxon>
        <taxon>Culicoidea</taxon>
        <taxon>Culicidae</taxon>
        <taxon>Culicinae</taxon>
        <taxon>Culicini</taxon>
        <taxon>Culex</taxon>
        <taxon>Culex</taxon>
    </lineage>
</organism>
<dbReference type="Pfam" id="PF00328">
    <property type="entry name" value="His_Phos_2"/>
    <property type="match status" value="1"/>
</dbReference>
<name>A0A8D8K5E8_CULPI</name>
<evidence type="ECO:0000256" key="3">
    <source>
        <dbReference type="SAM" id="SignalP"/>
    </source>
</evidence>
<dbReference type="Gene3D" id="3.40.50.1240">
    <property type="entry name" value="Phosphoglycerate mutase-like"/>
    <property type="match status" value="1"/>
</dbReference>
<dbReference type="InterPro" id="IPR033379">
    <property type="entry name" value="Acid_Pase_AS"/>
</dbReference>
<dbReference type="EMBL" id="HBUE01088046">
    <property type="protein sequence ID" value="CAG6480357.1"/>
    <property type="molecule type" value="Transcribed_RNA"/>
</dbReference>
<dbReference type="CDD" id="cd07061">
    <property type="entry name" value="HP_HAP_like"/>
    <property type="match status" value="1"/>
</dbReference>
<protein>
    <submittedName>
        <fullName evidence="4">Testicular acid phosphatase homolog</fullName>
    </submittedName>
</protein>
<dbReference type="EMBL" id="HBUE01309510">
    <property type="protein sequence ID" value="CAG6582663.1"/>
    <property type="molecule type" value="Transcribed_RNA"/>
</dbReference>
<evidence type="ECO:0000256" key="2">
    <source>
        <dbReference type="ARBA" id="ARBA00005375"/>
    </source>
</evidence>
<accession>A0A8D8K5E8</accession>
<evidence type="ECO:0000313" key="4">
    <source>
        <dbReference type="EMBL" id="CAG6582663.1"/>
    </source>
</evidence>
<dbReference type="PANTHER" id="PTHR11567">
    <property type="entry name" value="ACID PHOSPHATASE-RELATED"/>
    <property type="match status" value="1"/>
</dbReference>
<feature type="chain" id="PRO_5036261169" evidence="3">
    <location>
        <begin position="22"/>
        <end position="144"/>
    </location>
</feature>
<dbReference type="InterPro" id="IPR050645">
    <property type="entry name" value="Histidine_acid_phosphatase"/>
</dbReference>
<dbReference type="SUPFAM" id="SSF53254">
    <property type="entry name" value="Phosphoglycerate mutase-like"/>
    <property type="match status" value="1"/>
</dbReference>
<proteinExistence type="inferred from homology"/>
<reference evidence="4" key="1">
    <citation type="submission" date="2021-05" db="EMBL/GenBank/DDBJ databases">
        <authorList>
            <person name="Alioto T."/>
            <person name="Alioto T."/>
            <person name="Gomez Garrido J."/>
        </authorList>
    </citation>
    <scope>NUCLEOTIDE SEQUENCE</scope>
</reference>
<dbReference type="InterPro" id="IPR000560">
    <property type="entry name" value="His_Pase_clade-2"/>
</dbReference>